<dbReference type="AlphaFoldDB" id="A0A0F9GIE8"/>
<feature type="non-terminal residue" evidence="1">
    <location>
        <position position="1"/>
    </location>
</feature>
<evidence type="ECO:0000313" key="1">
    <source>
        <dbReference type="EMBL" id="KKL69230.1"/>
    </source>
</evidence>
<protein>
    <submittedName>
        <fullName evidence="1">Uncharacterized protein</fullName>
    </submittedName>
</protein>
<comment type="caution">
    <text evidence="1">The sequence shown here is derived from an EMBL/GenBank/DDBJ whole genome shotgun (WGS) entry which is preliminary data.</text>
</comment>
<organism evidence="1">
    <name type="scientific">marine sediment metagenome</name>
    <dbReference type="NCBI Taxonomy" id="412755"/>
    <lineage>
        <taxon>unclassified sequences</taxon>
        <taxon>metagenomes</taxon>
        <taxon>ecological metagenomes</taxon>
    </lineage>
</organism>
<gene>
    <name evidence="1" type="ORF">LCGC14_2117060</name>
</gene>
<proteinExistence type="predicted"/>
<reference evidence="1" key="1">
    <citation type="journal article" date="2015" name="Nature">
        <title>Complex archaea that bridge the gap between prokaryotes and eukaryotes.</title>
        <authorList>
            <person name="Spang A."/>
            <person name="Saw J.H."/>
            <person name="Jorgensen S.L."/>
            <person name="Zaremba-Niedzwiedzka K."/>
            <person name="Martijn J."/>
            <person name="Lind A.E."/>
            <person name="van Eijk R."/>
            <person name="Schleper C."/>
            <person name="Guy L."/>
            <person name="Ettema T.J."/>
        </authorList>
    </citation>
    <scope>NUCLEOTIDE SEQUENCE</scope>
</reference>
<dbReference type="EMBL" id="LAZR01026280">
    <property type="protein sequence ID" value="KKL69230.1"/>
    <property type="molecule type" value="Genomic_DNA"/>
</dbReference>
<sequence>FAYAAAADVAVAMATPDQRAILYYSGGLSKLLPAGVAESVLRSKTRLEEEMVRDAQQEIRGEMQRFMHGVELGKGGNFHCSRYERLHASRWAFRLATFVGERSTPTPFFVFPTPEILFDNTCLPQCQRAEFVRQQVATAKAADCIGTSSSFRYTSVT</sequence>
<name>A0A0F9GIE8_9ZZZZ</name>
<accession>A0A0F9GIE8</accession>